<evidence type="ECO:0008006" key="3">
    <source>
        <dbReference type="Google" id="ProtNLM"/>
    </source>
</evidence>
<evidence type="ECO:0000313" key="1">
    <source>
        <dbReference type="EMBL" id="MCG6659727.1"/>
    </source>
</evidence>
<proteinExistence type="predicted"/>
<dbReference type="Proteomes" id="UP000814385">
    <property type="component" value="Unassembled WGS sequence"/>
</dbReference>
<dbReference type="EMBL" id="JABFUC010000020">
    <property type="protein sequence ID" value="MCG6659727.1"/>
    <property type="molecule type" value="Genomic_DNA"/>
</dbReference>
<dbReference type="PROSITE" id="PS51257">
    <property type="entry name" value="PROKAR_LIPOPROTEIN"/>
    <property type="match status" value="1"/>
</dbReference>
<sequence length="182" mass="20094">MRPWWPMPILLVLAGCETTPSALPAAEPSPAAECRWEAGEVSSVEWVRRAAAVFEGEGYEVRHTDPALGVISVERRRRVPGYGDPYDSWSRPTWFGSYGVGRGGGFSTGVMVGFGSVGYMRGDATRLERVSLVADGQAVRISRDIQVIDWQGDQRESRSASDADYCRQLREALERVDPREAS</sequence>
<accession>A0ABS9PD84</accession>
<evidence type="ECO:0000313" key="2">
    <source>
        <dbReference type="Proteomes" id="UP000814385"/>
    </source>
</evidence>
<keyword evidence="2" id="KW-1185">Reference proteome</keyword>
<dbReference type="RefSeq" id="WP_238978992.1">
    <property type="nucleotide sequence ID" value="NZ_JABFUC010000020.1"/>
</dbReference>
<gene>
    <name evidence="1" type="ORF">HOP52_18415</name>
</gene>
<protein>
    <recommendedName>
        <fullName evidence="3">DUF4136 domain-containing protein</fullName>
    </recommendedName>
</protein>
<organism evidence="1 2">
    <name type="scientific">Billgrantia campisalis</name>
    <dbReference type="NCBI Taxonomy" id="74661"/>
    <lineage>
        <taxon>Bacteria</taxon>
        <taxon>Pseudomonadati</taxon>
        <taxon>Pseudomonadota</taxon>
        <taxon>Gammaproteobacteria</taxon>
        <taxon>Oceanospirillales</taxon>
        <taxon>Halomonadaceae</taxon>
        <taxon>Billgrantia</taxon>
    </lineage>
</organism>
<name>A0ABS9PD84_9GAMM</name>
<reference evidence="1 2" key="1">
    <citation type="submission" date="2020-05" db="EMBL/GenBank/DDBJ databases">
        <title>Comparative genomic analysis of denitrifying bacteria from Halomonas genus.</title>
        <authorList>
            <person name="Wang L."/>
            <person name="Shao Z."/>
        </authorList>
    </citation>
    <scope>NUCLEOTIDE SEQUENCE [LARGE SCALE GENOMIC DNA]</scope>
    <source>
        <strain evidence="1 2">A4</strain>
    </source>
</reference>
<comment type="caution">
    <text evidence="1">The sequence shown here is derived from an EMBL/GenBank/DDBJ whole genome shotgun (WGS) entry which is preliminary data.</text>
</comment>